<comment type="caution">
    <text evidence="1">The sequence shown here is derived from an EMBL/GenBank/DDBJ whole genome shotgun (WGS) entry which is preliminary data.</text>
</comment>
<reference evidence="1 2" key="1">
    <citation type="journal article" date="2018" name="Sci. Rep.">
        <title>Genomic signatures of local adaptation to the degree of environmental predictability in rotifers.</title>
        <authorList>
            <person name="Franch-Gras L."/>
            <person name="Hahn C."/>
            <person name="Garcia-Roger E.M."/>
            <person name="Carmona M.J."/>
            <person name="Serra M."/>
            <person name="Gomez A."/>
        </authorList>
    </citation>
    <scope>NUCLEOTIDE SEQUENCE [LARGE SCALE GENOMIC DNA]</scope>
    <source>
        <strain evidence="1">HYR1</strain>
    </source>
</reference>
<name>A0A3M7SZL6_BRAPC</name>
<sequence length="109" mass="11914">MPNRILYSLCLSNSHIVPPIFTSSASVFPQTSTFLSSASMTLVSSGQKLIPFFIAQSSAIIDIVAPLSKTILSTFFLFIRPLVINKLVESAKSDTQFIFSSSVSFEFLV</sequence>
<dbReference type="EMBL" id="REGN01000562">
    <property type="protein sequence ID" value="RNA41030.1"/>
    <property type="molecule type" value="Genomic_DNA"/>
</dbReference>
<proteinExistence type="predicted"/>
<accession>A0A3M7SZL6</accession>
<dbReference type="AlphaFoldDB" id="A0A3M7SZL6"/>
<dbReference type="Proteomes" id="UP000276133">
    <property type="component" value="Unassembled WGS sequence"/>
</dbReference>
<evidence type="ECO:0000313" key="1">
    <source>
        <dbReference type="EMBL" id="RNA41030.1"/>
    </source>
</evidence>
<gene>
    <name evidence="1" type="ORF">BpHYR1_051435</name>
</gene>
<evidence type="ECO:0000313" key="2">
    <source>
        <dbReference type="Proteomes" id="UP000276133"/>
    </source>
</evidence>
<organism evidence="1 2">
    <name type="scientific">Brachionus plicatilis</name>
    <name type="common">Marine rotifer</name>
    <name type="synonym">Brachionus muelleri</name>
    <dbReference type="NCBI Taxonomy" id="10195"/>
    <lineage>
        <taxon>Eukaryota</taxon>
        <taxon>Metazoa</taxon>
        <taxon>Spiralia</taxon>
        <taxon>Gnathifera</taxon>
        <taxon>Rotifera</taxon>
        <taxon>Eurotatoria</taxon>
        <taxon>Monogononta</taxon>
        <taxon>Pseudotrocha</taxon>
        <taxon>Ploima</taxon>
        <taxon>Brachionidae</taxon>
        <taxon>Brachionus</taxon>
    </lineage>
</organism>
<protein>
    <submittedName>
        <fullName evidence="1">Uncharacterized protein</fullName>
    </submittedName>
</protein>
<keyword evidence="2" id="KW-1185">Reference proteome</keyword>